<sequence>MYAELILRPRMVFISCPDHKGTVTSITTYIKQPTFPALVQQFLYYQLLSSGSRPNADTSDLETLRVRGLPISNKKVSLYTSASSIFFAPSDPCGIHGFHREQIQSTWSWRGGSSQHDMVLVNMGDGGNKDLPMSGYAVAQVLLFFSLEHSGDKFPAALVWQYTLSDDSACRDEATVHLLPYFGWEPVQKHLSYTDTLDSFANLYVLPNATTDLESDVPLHTHASCATTVPPPLHETEYVSSLARETSRSMSRTCCSLLLQPSQISPTLSTSITLLQTQCALASDDLRRKGLESEAKSAGCGQWNPHGPKICKDSSTSGRDNSSTGYSKFLAIVESVRDGTTLQVQLLMPEGEHQFVNVTPPLALVRLGHERAFTT</sequence>
<evidence type="ECO:0000313" key="2">
    <source>
        <dbReference type="Proteomes" id="UP001201163"/>
    </source>
</evidence>
<dbReference type="AlphaFoldDB" id="A0AAD4L7H6"/>
<protein>
    <submittedName>
        <fullName evidence="1">Uncharacterized protein</fullName>
    </submittedName>
</protein>
<name>A0AAD4L7H6_9AGAM</name>
<dbReference type="EMBL" id="JAKELL010000267">
    <property type="protein sequence ID" value="KAH8977870.1"/>
    <property type="molecule type" value="Genomic_DNA"/>
</dbReference>
<keyword evidence="2" id="KW-1185">Reference proteome</keyword>
<dbReference type="Proteomes" id="UP001201163">
    <property type="component" value="Unassembled WGS sequence"/>
</dbReference>
<proteinExistence type="predicted"/>
<evidence type="ECO:0000313" key="1">
    <source>
        <dbReference type="EMBL" id="KAH8977870.1"/>
    </source>
</evidence>
<organism evidence="1 2">
    <name type="scientific">Lactarius akahatsu</name>
    <dbReference type="NCBI Taxonomy" id="416441"/>
    <lineage>
        <taxon>Eukaryota</taxon>
        <taxon>Fungi</taxon>
        <taxon>Dikarya</taxon>
        <taxon>Basidiomycota</taxon>
        <taxon>Agaricomycotina</taxon>
        <taxon>Agaricomycetes</taxon>
        <taxon>Russulales</taxon>
        <taxon>Russulaceae</taxon>
        <taxon>Lactarius</taxon>
    </lineage>
</organism>
<accession>A0AAD4L7H6</accession>
<reference evidence="1" key="1">
    <citation type="submission" date="2022-01" db="EMBL/GenBank/DDBJ databases">
        <title>Comparative genomics reveals a dynamic genome evolution in the ectomycorrhizal milk-cap (Lactarius) mushrooms.</title>
        <authorList>
            <consortium name="DOE Joint Genome Institute"/>
            <person name="Lebreton A."/>
            <person name="Tang N."/>
            <person name="Kuo A."/>
            <person name="LaButti K."/>
            <person name="Drula E."/>
            <person name="Barry K."/>
            <person name="Clum A."/>
            <person name="Lipzen A."/>
            <person name="Mousain D."/>
            <person name="Ng V."/>
            <person name="Wang R."/>
            <person name="Wang X."/>
            <person name="Dai Y."/>
            <person name="Henrissat B."/>
            <person name="Grigoriev I.V."/>
            <person name="Guerin-Laguette A."/>
            <person name="Yu F."/>
            <person name="Martin F.M."/>
        </authorList>
    </citation>
    <scope>NUCLEOTIDE SEQUENCE</scope>
    <source>
        <strain evidence="1">QP</strain>
    </source>
</reference>
<gene>
    <name evidence="1" type="ORF">EDB92DRAFT_1821978</name>
</gene>
<comment type="caution">
    <text evidence="1">The sequence shown here is derived from an EMBL/GenBank/DDBJ whole genome shotgun (WGS) entry which is preliminary data.</text>
</comment>